<dbReference type="AlphaFoldDB" id="A0A9P6ZFH3"/>
<accession>A0A9P6ZFH3</accession>
<protein>
    <recommendedName>
        <fullName evidence="2">DUF5648 domain-containing protein</fullName>
    </recommendedName>
</protein>
<feature type="chain" id="PRO_5040374625" description="DUF5648 domain-containing protein" evidence="1">
    <location>
        <begin position="18"/>
        <end position="183"/>
    </location>
</feature>
<name>A0A9P6ZFH3_9AGAM</name>
<dbReference type="Pfam" id="PF18885">
    <property type="entry name" value="DUF5648"/>
    <property type="match status" value="1"/>
</dbReference>
<sequence length="183" mass="19861">MKASIFSFALFVAFTKAFPSARPANIEVRDGLPAGCCDPGLAVGFLRAYQPTYVDHFYTTDVSEMNNAITNLGYNSEGVAANVFPNQGPSTIPLYRMYNPQVIDHLYTTSYPEVQNAAANGYNYEEIAAYVYDTNICGSIALYRLYSSAGTDHFYTTSASEANNAVAQLGYTMEGVAGYVLPA</sequence>
<comment type="caution">
    <text evidence="3">The sequence shown here is derived from an EMBL/GenBank/DDBJ whole genome shotgun (WGS) entry which is preliminary data.</text>
</comment>
<reference evidence="3" key="1">
    <citation type="journal article" date="2020" name="New Phytol.">
        <title>Comparative genomics reveals dynamic genome evolution in host specialist ectomycorrhizal fungi.</title>
        <authorList>
            <person name="Lofgren L.A."/>
            <person name="Nguyen N.H."/>
            <person name="Vilgalys R."/>
            <person name="Ruytinx J."/>
            <person name="Liao H.L."/>
            <person name="Branco S."/>
            <person name="Kuo A."/>
            <person name="LaButti K."/>
            <person name="Lipzen A."/>
            <person name="Andreopoulos W."/>
            <person name="Pangilinan J."/>
            <person name="Riley R."/>
            <person name="Hundley H."/>
            <person name="Na H."/>
            <person name="Barry K."/>
            <person name="Grigoriev I.V."/>
            <person name="Stajich J.E."/>
            <person name="Kennedy P.G."/>
        </authorList>
    </citation>
    <scope>NUCLEOTIDE SEQUENCE</scope>
    <source>
        <strain evidence="3">DOB743</strain>
    </source>
</reference>
<evidence type="ECO:0000259" key="2">
    <source>
        <dbReference type="Pfam" id="PF18885"/>
    </source>
</evidence>
<keyword evidence="1" id="KW-0732">Signal</keyword>
<dbReference type="InterPro" id="IPR043708">
    <property type="entry name" value="DUF5648"/>
</dbReference>
<proteinExistence type="predicted"/>
<evidence type="ECO:0000256" key="1">
    <source>
        <dbReference type="SAM" id="SignalP"/>
    </source>
</evidence>
<feature type="signal peptide" evidence="1">
    <location>
        <begin position="1"/>
        <end position="17"/>
    </location>
</feature>
<dbReference type="OrthoDB" id="2645057at2759"/>
<feature type="domain" description="DUF5648" evidence="2">
    <location>
        <begin position="45"/>
        <end position="181"/>
    </location>
</feature>
<evidence type="ECO:0000313" key="3">
    <source>
        <dbReference type="EMBL" id="KAG1763729.1"/>
    </source>
</evidence>
<evidence type="ECO:0000313" key="4">
    <source>
        <dbReference type="Proteomes" id="UP000714275"/>
    </source>
</evidence>
<dbReference type="Proteomes" id="UP000714275">
    <property type="component" value="Unassembled WGS sequence"/>
</dbReference>
<keyword evidence="4" id="KW-1185">Reference proteome</keyword>
<gene>
    <name evidence="3" type="ORF">EV702DRAFT_164667</name>
</gene>
<organism evidence="3 4">
    <name type="scientific">Suillus placidus</name>
    <dbReference type="NCBI Taxonomy" id="48579"/>
    <lineage>
        <taxon>Eukaryota</taxon>
        <taxon>Fungi</taxon>
        <taxon>Dikarya</taxon>
        <taxon>Basidiomycota</taxon>
        <taxon>Agaricomycotina</taxon>
        <taxon>Agaricomycetes</taxon>
        <taxon>Agaricomycetidae</taxon>
        <taxon>Boletales</taxon>
        <taxon>Suillineae</taxon>
        <taxon>Suillaceae</taxon>
        <taxon>Suillus</taxon>
    </lineage>
</organism>
<dbReference type="EMBL" id="JABBWD010000151">
    <property type="protein sequence ID" value="KAG1763729.1"/>
    <property type="molecule type" value="Genomic_DNA"/>
</dbReference>